<feature type="transmembrane region" description="Helical" evidence="2">
    <location>
        <begin position="209"/>
        <end position="235"/>
    </location>
</feature>
<feature type="compositionally biased region" description="Basic and acidic residues" evidence="1">
    <location>
        <begin position="23"/>
        <end position="35"/>
    </location>
</feature>
<keyword evidence="3" id="KW-0240">DNA-directed RNA polymerase</keyword>
<sequence length="260" mass="28914">MNGNLEAKTDTELPPKPEGQGELEAKKDDGYEHVSESAVNLDHAGELQPTDIPPSLGGEAEINFPWDDDEDTAQEDSPALTQDAKLPEEAEEDAELPANIPEADLPVESDETAVQTPEEVAKQQTEVKYLAELPYVKIFHPQNADEETKIFTLGELEKTQEASEDSTLVAGEAVKEEKPKEPQNRKEARKAKREERKKNPRGPIRYLPVWLRLIIVIALCFAGLIIGLVVGYGLIGDGENPQDVLKIEFWQSIYDYIQGK</sequence>
<keyword evidence="3" id="KW-0804">Transcription</keyword>
<comment type="caution">
    <text evidence="3">The sequence shown here is derived from an EMBL/GenBank/DDBJ whole genome shotgun (WGS) entry which is preliminary data.</text>
</comment>
<gene>
    <name evidence="3" type="ORF">FPQ13_06400</name>
</gene>
<dbReference type="Pfam" id="PF11772">
    <property type="entry name" value="EpuA"/>
    <property type="match status" value="1"/>
</dbReference>
<keyword evidence="2" id="KW-1133">Transmembrane helix</keyword>
<accession>A0A556PMY6</accession>
<feature type="region of interest" description="Disordered" evidence="1">
    <location>
        <begin position="161"/>
        <end position="197"/>
    </location>
</feature>
<feature type="compositionally biased region" description="Basic and acidic residues" evidence="1">
    <location>
        <begin position="173"/>
        <end position="197"/>
    </location>
</feature>
<dbReference type="OrthoDB" id="2974646at2"/>
<dbReference type="AlphaFoldDB" id="A0A556PMY6"/>
<evidence type="ECO:0000256" key="1">
    <source>
        <dbReference type="SAM" id="MobiDB-lite"/>
    </source>
</evidence>
<name>A0A556PMY6_9BACI</name>
<evidence type="ECO:0000256" key="2">
    <source>
        <dbReference type="SAM" id="Phobius"/>
    </source>
</evidence>
<dbReference type="InterPro" id="IPR024596">
    <property type="entry name" value="RNApol_su_b/EpuA"/>
</dbReference>
<feature type="region of interest" description="Disordered" evidence="1">
    <location>
        <begin position="1"/>
        <end position="120"/>
    </location>
</feature>
<dbReference type="EMBL" id="VMHE01000008">
    <property type="protein sequence ID" value="TSJ65709.1"/>
    <property type="molecule type" value="Genomic_DNA"/>
</dbReference>
<protein>
    <submittedName>
        <fullName evidence="3">DNA-directed RNA polymerase subunit beta</fullName>
    </submittedName>
</protein>
<evidence type="ECO:0000313" key="3">
    <source>
        <dbReference type="EMBL" id="TSJ65709.1"/>
    </source>
</evidence>
<evidence type="ECO:0000313" key="4">
    <source>
        <dbReference type="Proteomes" id="UP000316425"/>
    </source>
</evidence>
<reference evidence="3 4" key="1">
    <citation type="submission" date="2019-07" db="EMBL/GenBank/DDBJ databases">
        <title>Allobacillus sp. nov. SKP isolated from shrimp paste of Euphausiacea.</title>
        <authorList>
            <person name="Kanchanasin P."/>
            <person name="Tanasupawat S."/>
            <person name="Shi W."/>
            <person name="Wu L."/>
            <person name="Ma J."/>
        </authorList>
    </citation>
    <scope>NUCLEOTIDE SEQUENCE [LARGE SCALE GENOMIC DNA]</scope>
    <source>
        <strain evidence="3 4">SKP4-8</strain>
    </source>
</reference>
<dbReference type="Proteomes" id="UP000316425">
    <property type="component" value="Unassembled WGS sequence"/>
</dbReference>
<keyword evidence="2" id="KW-0812">Transmembrane</keyword>
<keyword evidence="4" id="KW-1185">Reference proteome</keyword>
<keyword evidence="2" id="KW-0472">Membrane</keyword>
<dbReference type="GO" id="GO:0000428">
    <property type="term" value="C:DNA-directed RNA polymerase complex"/>
    <property type="evidence" value="ECO:0007669"/>
    <property type="project" value="UniProtKB-KW"/>
</dbReference>
<proteinExistence type="predicted"/>
<organism evidence="3 4">
    <name type="scientific">Allobacillus salarius</name>
    <dbReference type="NCBI Taxonomy" id="1955272"/>
    <lineage>
        <taxon>Bacteria</taxon>
        <taxon>Bacillati</taxon>
        <taxon>Bacillota</taxon>
        <taxon>Bacilli</taxon>
        <taxon>Bacillales</taxon>
        <taxon>Bacillaceae</taxon>
        <taxon>Allobacillus</taxon>
    </lineage>
</organism>